<keyword evidence="1 2" id="KW-0396">Initiation factor</keyword>
<dbReference type="GO" id="GO:0016281">
    <property type="term" value="C:eukaryotic translation initiation factor 4F complex"/>
    <property type="evidence" value="ECO:0007669"/>
    <property type="project" value="TreeGrafter"/>
</dbReference>
<dbReference type="PANTHER" id="PTHR11960">
    <property type="entry name" value="EUKARYOTIC TRANSLATION INITIATION FACTOR 4E RELATED"/>
    <property type="match status" value="1"/>
</dbReference>
<proteinExistence type="inferred from homology"/>
<keyword evidence="1" id="KW-0694">RNA-binding</keyword>
<keyword evidence="1" id="KW-0648">Protein biosynthesis</keyword>
<reference evidence="2 3" key="1">
    <citation type="submission" date="2016-10" db="EMBL/GenBank/DDBJ databases">
        <title>The genome of Paramicrosporidium saccamoebae is the missing link in understanding Cryptomycota and Microsporidia evolution.</title>
        <authorList>
            <person name="Quandt C.A."/>
            <person name="Beaudet D."/>
            <person name="Corsaro D."/>
            <person name="Michel R."/>
            <person name="Corradi N."/>
            <person name="James T."/>
        </authorList>
    </citation>
    <scope>NUCLEOTIDE SEQUENCE [LARGE SCALE GENOMIC DNA]</scope>
    <source>
        <strain evidence="2 3">KSL3</strain>
    </source>
</reference>
<dbReference type="OrthoDB" id="590761at2759"/>
<evidence type="ECO:0000313" key="3">
    <source>
        <dbReference type="Proteomes" id="UP000240830"/>
    </source>
</evidence>
<dbReference type="SUPFAM" id="SSF55418">
    <property type="entry name" value="eIF4e-like"/>
    <property type="match status" value="1"/>
</dbReference>
<dbReference type="AlphaFoldDB" id="A0A2H9TG83"/>
<comment type="caution">
    <text evidence="2">The sequence shown here is derived from an EMBL/GenBank/DDBJ whole genome shotgun (WGS) entry which is preliminary data.</text>
</comment>
<accession>A0A2H9TG83</accession>
<dbReference type="Proteomes" id="UP000240830">
    <property type="component" value="Unassembled WGS sequence"/>
</dbReference>
<sequence>MTFATVAAAGSTQLALPLHSSWTFWYLIRHGRGAVAAANYESNLHSIGTFSTAEDFWAVYGHLKRPRELAINSDYQVFRAGIKPAWEDDANALGGKWALLAACSGLLDDYGVCGMIVSVRYAEDIISVWNRNANDEDQKIRLRDQLRLVLQLPSSVHLEYKAHDTAYGRTEKR</sequence>
<dbReference type="InterPro" id="IPR023398">
    <property type="entry name" value="TIF_eIF4e-like"/>
</dbReference>
<gene>
    <name evidence="2" type="ORF">PSACC_03562</name>
</gene>
<dbReference type="Pfam" id="PF01652">
    <property type="entry name" value="IF4E"/>
    <property type="match status" value="1"/>
</dbReference>
<dbReference type="InterPro" id="IPR001040">
    <property type="entry name" value="TIF_eIF_4E"/>
</dbReference>
<dbReference type="PANTHER" id="PTHR11960:SF18">
    <property type="entry name" value="EUKARYOTIC TRANSLATION INITIATION FACTOR 4E HOMOLOGOUS PROTEIN, ISOFORM B"/>
    <property type="match status" value="1"/>
</dbReference>
<keyword evidence="3" id="KW-1185">Reference proteome</keyword>
<comment type="similarity">
    <text evidence="1">Belongs to the eukaryotic initiation factor 4E family.</text>
</comment>
<evidence type="ECO:0000313" key="2">
    <source>
        <dbReference type="EMBL" id="PJF16600.1"/>
    </source>
</evidence>
<evidence type="ECO:0000256" key="1">
    <source>
        <dbReference type="RuleBase" id="RU004374"/>
    </source>
</evidence>
<dbReference type="GO" id="GO:0000340">
    <property type="term" value="F:RNA 7-methylguanosine cap binding"/>
    <property type="evidence" value="ECO:0007669"/>
    <property type="project" value="TreeGrafter"/>
</dbReference>
<feature type="non-terminal residue" evidence="2">
    <location>
        <position position="173"/>
    </location>
</feature>
<dbReference type="EMBL" id="MTSL01000213">
    <property type="protein sequence ID" value="PJF16600.1"/>
    <property type="molecule type" value="Genomic_DNA"/>
</dbReference>
<dbReference type="PROSITE" id="PS00813">
    <property type="entry name" value="IF4E"/>
    <property type="match status" value="1"/>
</dbReference>
<dbReference type="Gene3D" id="3.30.760.10">
    <property type="entry name" value="RNA Cap, Translation Initiation Factor Eif4e"/>
    <property type="match status" value="2"/>
</dbReference>
<name>A0A2H9TG83_9FUNG</name>
<dbReference type="STRING" id="1246581.A0A2H9TG83"/>
<protein>
    <submittedName>
        <fullName evidence="2">Putative eukaryotic initiation factor 4E</fullName>
    </submittedName>
</protein>
<dbReference type="GO" id="GO:0003743">
    <property type="term" value="F:translation initiation factor activity"/>
    <property type="evidence" value="ECO:0007669"/>
    <property type="project" value="UniProtKB-KW"/>
</dbReference>
<organism evidence="2 3">
    <name type="scientific">Paramicrosporidium saccamoebae</name>
    <dbReference type="NCBI Taxonomy" id="1246581"/>
    <lineage>
        <taxon>Eukaryota</taxon>
        <taxon>Fungi</taxon>
        <taxon>Fungi incertae sedis</taxon>
        <taxon>Cryptomycota</taxon>
        <taxon>Cryptomycota incertae sedis</taxon>
        <taxon>Paramicrosporidium</taxon>
    </lineage>
</organism>
<dbReference type="InterPro" id="IPR019770">
    <property type="entry name" value="TIF_eIF_4E_CS"/>
</dbReference>